<dbReference type="Gene3D" id="3.30.40.10">
    <property type="entry name" value="Zinc/RING finger domain, C3HC4 (zinc finger)"/>
    <property type="match status" value="1"/>
</dbReference>
<proteinExistence type="inferred from homology"/>
<keyword evidence="4" id="KW-1185">Reference proteome</keyword>
<dbReference type="Pfam" id="PF04641">
    <property type="entry name" value="Rtf2"/>
    <property type="match status" value="1"/>
</dbReference>
<evidence type="ECO:0000313" key="4">
    <source>
        <dbReference type="Proteomes" id="UP000193689"/>
    </source>
</evidence>
<dbReference type="InterPro" id="IPR027799">
    <property type="entry name" value="Rtf2_RING-finger"/>
</dbReference>
<feature type="compositionally biased region" description="Basic and acidic residues" evidence="2">
    <location>
        <begin position="228"/>
        <end position="239"/>
    </location>
</feature>
<name>A0A1Y2DQV9_9PEZI</name>
<dbReference type="CDD" id="cd16653">
    <property type="entry name" value="RING-like_Rtf2"/>
    <property type="match status" value="1"/>
</dbReference>
<reference evidence="3 4" key="1">
    <citation type="submission" date="2016-07" db="EMBL/GenBank/DDBJ databases">
        <title>Pervasive Adenine N6-methylation of Active Genes in Fungi.</title>
        <authorList>
            <consortium name="DOE Joint Genome Institute"/>
            <person name="Mondo S.J."/>
            <person name="Dannebaum R.O."/>
            <person name="Kuo R.C."/>
            <person name="Labutti K."/>
            <person name="Haridas S."/>
            <person name="Kuo A."/>
            <person name="Salamov A."/>
            <person name="Ahrendt S.R."/>
            <person name="Lipzen A."/>
            <person name="Sullivan W."/>
            <person name="Andreopoulos W.B."/>
            <person name="Clum A."/>
            <person name="Lindquist E."/>
            <person name="Daum C."/>
            <person name="Ramamoorthy G.K."/>
            <person name="Gryganskyi A."/>
            <person name="Culley D."/>
            <person name="Magnuson J.K."/>
            <person name="James T.Y."/>
            <person name="O'Malley M.A."/>
            <person name="Stajich J.E."/>
            <person name="Spatafora J.W."/>
            <person name="Visel A."/>
            <person name="Grigoriev I.V."/>
        </authorList>
    </citation>
    <scope>NUCLEOTIDE SEQUENCE [LARGE SCALE GENOMIC DNA]</scope>
    <source>
        <strain evidence="3 4">CBS 129021</strain>
    </source>
</reference>
<comment type="similarity">
    <text evidence="1">Belongs to the rtf2 family.</text>
</comment>
<dbReference type="InParanoid" id="A0A1Y2DQV9"/>
<dbReference type="RefSeq" id="XP_040713573.1">
    <property type="nucleotide sequence ID" value="XM_040860698.1"/>
</dbReference>
<evidence type="ECO:0000313" key="3">
    <source>
        <dbReference type="EMBL" id="ORY61496.1"/>
    </source>
</evidence>
<dbReference type="PANTHER" id="PTHR12775:SF0">
    <property type="entry name" value="REPLICATION TERMINATION FACTOR 2"/>
    <property type="match status" value="1"/>
</dbReference>
<sequence>MGNDGGSIPKRRELVKEAARLPSASELKEAAAENLNHSWSFCPLSSSAIDPTNTVSDWRGRLYNYESILQWLLPSPETSIPETQEEAFKSTGIRNLKDVLKLKFTIRKDEKGREFRACPISLKELGAATKALYIVPCGHVFAEVAMKEIFDSEGTEAEHRCPECSEVFETENVIPILPSSESEIARLASRLESLKARGLSHTLKKDKSNGKKKRKAEEGANGDIQNSNKKEKKDKESGIESRINNASTASLTAKVLAEQEEKSKRRKIAEGHKRSEAVR</sequence>
<feature type="compositionally biased region" description="Polar residues" evidence="2">
    <location>
        <begin position="242"/>
        <end position="251"/>
    </location>
</feature>
<dbReference type="InterPro" id="IPR013083">
    <property type="entry name" value="Znf_RING/FYVE/PHD"/>
</dbReference>
<feature type="compositionally biased region" description="Basic and acidic residues" evidence="2">
    <location>
        <begin position="257"/>
        <end position="279"/>
    </location>
</feature>
<dbReference type="GeneID" id="63776910"/>
<dbReference type="OrthoDB" id="247013at2759"/>
<protein>
    <submittedName>
        <fullName evidence="3">Rtf2 RING-finger-domain-containing protein</fullName>
    </submittedName>
</protein>
<dbReference type="GO" id="GO:0005634">
    <property type="term" value="C:nucleus"/>
    <property type="evidence" value="ECO:0007669"/>
    <property type="project" value="TreeGrafter"/>
</dbReference>
<organism evidence="3 4">
    <name type="scientific">Pseudomassariella vexata</name>
    <dbReference type="NCBI Taxonomy" id="1141098"/>
    <lineage>
        <taxon>Eukaryota</taxon>
        <taxon>Fungi</taxon>
        <taxon>Dikarya</taxon>
        <taxon>Ascomycota</taxon>
        <taxon>Pezizomycotina</taxon>
        <taxon>Sordariomycetes</taxon>
        <taxon>Xylariomycetidae</taxon>
        <taxon>Amphisphaeriales</taxon>
        <taxon>Pseudomassariaceae</taxon>
        <taxon>Pseudomassariella</taxon>
    </lineage>
</organism>
<dbReference type="GO" id="GO:0006274">
    <property type="term" value="P:DNA replication termination"/>
    <property type="evidence" value="ECO:0007669"/>
    <property type="project" value="TreeGrafter"/>
</dbReference>
<dbReference type="STRING" id="1141098.A0A1Y2DQV9"/>
<comment type="caution">
    <text evidence="3">The sequence shown here is derived from an EMBL/GenBank/DDBJ whole genome shotgun (WGS) entry which is preliminary data.</text>
</comment>
<accession>A0A1Y2DQV9</accession>
<dbReference type="EMBL" id="MCFJ01000010">
    <property type="protein sequence ID" value="ORY61496.1"/>
    <property type="molecule type" value="Genomic_DNA"/>
</dbReference>
<gene>
    <name evidence="3" type="ORF">BCR38DRAFT_440398</name>
</gene>
<dbReference type="Proteomes" id="UP000193689">
    <property type="component" value="Unassembled WGS sequence"/>
</dbReference>
<evidence type="ECO:0000256" key="1">
    <source>
        <dbReference type="ARBA" id="ARBA00009885"/>
    </source>
</evidence>
<evidence type="ECO:0000256" key="2">
    <source>
        <dbReference type="SAM" id="MobiDB-lite"/>
    </source>
</evidence>
<dbReference type="AlphaFoldDB" id="A0A1Y2DQV9"/>
<dbReference type="PANTHER" id="PTHR12775">
    <property type="entry name" value="PROTEIN C20ORF43 HOMOLOG"/>
    <property type="match status" value="1"/>
</dbReference>
<feature type="region of interest" description="Disordered" evidence="2">
    <location>
        <begin position="199"/>
        <end position="279"/>
    </location>
</feature>
<dbReference type="SUPFAM" id="SSF57850">
    <property type="entry name" value="RING/U-box"/>
    <property type="match status" value="1"/>
</dbReference>
<dbReference type="InterPro" id="IPR006735">
    <property type="entry name" value="Rtf2"/>
</dbReference>